<evidence type="ECO:0000313" key="2">
    <source>
        <dbReference type="Proteomes" id="UP000655868"/>
    </source>
</evidence>
<evidence type="ECO:0000313" key="1">
    <source>
        <dbReference type="EMBL" id="MBJ8339134.1"/>
    </source>
</evidence>
<name>A0A934U2D6_9NOCA</name>
<dbReference type="Proteomes" id="UP000655868">
    <property type="component" value="Unassembled WGS sequence"/>
</dbReference>
<dbReference type="RefSeq" id="WP_199703848.1">
    <property type="nucleotide sequence ID" value="NZ_JAEMNV010000003.1"/>
</dbReference>
<dbReference type="InterPro" id="IPR023393">
    <property type="entry name" value="START-like_dom_sf"/>
</dbReference>
<dbReference type="SUPFAM" id="SSF55961">
    <property type="entry name" value="Bet v1-like"/>
    <property type="match status" value="1"/>
</dbReference>
<protein>
    <submittedName>
        <fullName evidence="1">SRPBCC family protein</fullName>
    </submittedName>
</protein>
<reference evidence="1" key="1">
    <citation type="submission" date="2020-12" db="EMBL/GenBank/DDBJ databases">
        <title>Antrihabitans popcorni sp. nov. and Antrihabitans auranticaus sp. nov., isolated from a larva cave.</title>
        <authorList>
            <person name="Lee S.D."/>
            <person name="Kim I.S."/>
        </authorList>
    </citation>
    <scope>NUCLEOTIDE SEQUENCE</scope>
    <source>
        <strain evidence="1">YC3-6</strain>
    </source>
</reference>
<dbReference type="InterPro" id="IPR019587">
    <property type="entry name" value="Polyketide_cyclase/dehydratase"/>
</dbReference>
<dbReference type="Gene3D" id="3.30.530.20">
    <property type="match status" value="1"/>
</dbReference>
<gene>
    <name evidence="1" type="ORF">JGU71_09570</name>
</gene>
<comment type="caution">
    <text evidence="1">The sequence shown here is derived from an EMBL/GenBank/DDBJ whole genome shotgun (WGS) entry which is preliminary data.</text>
</comment>
<sequence>MTHDEVFARLRDATRWSTWAGAPIAVSRWREPGPTSGAESVVGHVRLVGSPQYQTAEEVTIDEYGTTEHVHGYRLLSQWPVRDYTSRVEVGRTDDGGTRVRWSGEFTERVPGTGLLWRRFVVNLLGRAADRLVTVPAVTDPKGSAG</sequence>
<dbReference type="EMBL" id="JAEMNV010000003">
    <property type="protein sequence ID" value="MBJ8339134.1"/>
    <property type="molecule type" value="Genomic_DNA"/>
</dbReference>
<dbReference type="CDD" id="cd07821">
    <property type="entry name" value="PYR_PYL_RCAR_like"/>
    <property type="match status" value="1"/>
</dbReference>
<accession>A0A934U2D6</accession>
<dbReference type="Pfam" id="PF10604">
    <property type="entry name" value="Polyketide_cyc2"/>
    <property type="match status" value="1"/>
</dbReference>
<organism evidence="1 2">
    <name type="scientific">Antrihabitans stalagmiti</name>
    <dbReference type="NCBI Taxonomy" id="2799499"/>
    <lineage>
        <taxon>Bacteria</taxon>
        <taxon>Bacillati</taxon>
        <taxon>Actinomycetota</taxon>
        <taxon>Actinomycetes</taxon>
        <taxon>Mycobacteriales</taxon>
        <taxon>Nocardiaceae</taxon>
        <taxon>Antrihabitans</taxon>
    </lineage>
</organism>
<keyword evidence="2" id="KW-1185">Reference proteome</keyword>
<dbReference type="AlphaFoldDB" id="A0A934U2D6"/>
<proteinExistence type="predicted"/>